<dbReference type="SUPFAM" id="SSF161111">
    <property type="entry name" value="Cation efflux protein transmembrane domain-like"/>
    <property type="match status" value="1"/>
</dbReference>
<proteinExistence type="predicted"/>
<feature type="domain" description="Cation efflux protein cytoplasmic" evidence="8">
    <location>
        <begin position="215"/>
        <end position="287"/>
    </location>
</feature>
<dbReference type="InterPro" id="IPR027470">
    <property type="entry name" value="Cation_efflux_CTD"/>
</dbReference>
<name>A0ABX7S7H9_9BACT</name>
<evidence type="ECO:0000313" key="9">
    <source>
        <dbReference type="EMBL" id="QTA37868.1"/>
    </source>
</evidence>
<keyword evidence="10" id="KW-1185">Reference proteome</keyword>
<evidence type="ECO:0000256" key="6">
    <source>
        <dbReference type="SAM" id="Phobius"/>
    </source>
</evidence>
<reference evidence="9 10" key="1">
    <citation type="submission" date="2021-03" db="EMBL/GenBank/DDBJ databases">
        <title>Thermosipho ferrireducens sp.nov., an anaerobic thermophilic iron-reducing bacterium isolated from a deep-sea hydrothermal sulfide deposits.</title>
        <authorList>
            <person name="Zeng X."/>
            <person name="Chen Y."/>
            <person name="Shao Z."/>
        </authorList>
    </citation>
    <scope>NUCLEOTIDE SEQUENCE [LARGE SCALE GENOMIC DNA]</scope>
    <source>
        <strain evidence="9 10">JL129W03</strain>
    </source>
</reference>
<dbReference type="SUPFAM" id="SSF160240">
    <property type="entry name" value="Cation efflux protein cytoplasmic domain-like"/>
    <property type="match status" value="1"/>
</dbReference>
<keyword evidence="4 6" id="KW-1133">Transmembrane helix</keyword>
<organism evidence="9 10">
    <name type="scientific">Thermosipho ferrireducens</name>
    <dbReference type="NCBI Taxonomy" id="2571116"/>
    <lineage>
        <taxon>Bacteria</taxon>
        <taxon>Thermotogati</taxon>
        <taxon>Thermotogota</taxon>
        <taxon>Thermotogae</taxon>
        <taxon>Thermotogales</taxon>
        <taxon>Fervidobacteriaceae</taxon>
        <taxon>Thermosipho</taxon>
    </lineage>
</organism>
<comment type="subcellular location">
    <subcellularLocation>
        <location evidence="1">Membrane</location>
        <topology evidence="1">Multi-pass membrane protein</topology>
    </subcellularLocation>
</comment>
<protein>
    <submittedName>
        <fullName evidence="9">Cation transporter</fullName>
    </submittedName>
</protein>
<evidence type="ECO:0000256" key="3">
    <source>
        <dbReference type="ARBA" id="ARBA00022692"/>
    </source>
</evidence>
<dbReference type="RefSeq" id="WP_207566589.1">
    <property type="nucleotide sequence ID" value="NZ_CP071446.1"/>
</dbReference>
<evidence type="ECO:0000259" key="8">
    <source>
        <dbReference type="Pfam" id="PF16916"/>
    </source>
</evidence>
<evidence type="ECO:0000256" key="5">
    <source>
        <dbReference type="ARBA" id="ARBA00023136"/>
    </source>
</evidence>
<dbReference type="Pfam" id="PF01545">
    <property type="entry name" value="Cation_efflux"/>
    <property type="match status" value="1"/>
</dbReference>
<dbReference type="PANTHER" id="PTHR43840">
    <property type="entry name" value="MITOCHONDRIAL METAL TRANSPORTER 1-RELATED"/>
    <property type="match status" value="1"/>
</dbReference>
<dbReference type="InterPro" id="IPR058533">
    <property type="entry name" value="Cation_efflux_TM"/>
</dbReference>
<accession>A0ABX7S7H9</accession>
<dbReference type="Gene3D" id="1.20.1510.10">
    <property type="entry name" value="Cation efflux protein transmembrane domain"/>
    <property type="match status" value="1"/>
</dbReference>
<dbReference type="Pfam" id="PF16916">
    <property type="entry name" value="ZT_dimer"/>
    <property type="match status" value="1"/>
</dbReference>
<evidence type="ECO:0000313" key="10">
    <source>
        <dbReference type="Proteomes" id="UP000671862"/>
    </source>
</evidence>
<dbReference type="InterPro" id="IPR027469">
    <property type="entry name" value="Cation_efflux_TMD_sf"/>
</dbReference>
<feature type="transmembrane region" description="Helical" evidence="6">
    <location>
        <begin position="78"/>
        <end position="96"/>
    </location>
</feature>
<dbReference type="InterPro" id="IPR036837">
    <property type="entry name" value="Cation_efflux_CTD_sf"/>
</dbReference>
<dbReference type="InterPro" id="IPR002524">
    <property type="entry name" value="Cation_efflux"/>
</dbReference>
<dbReference type="NCBIfam" id="TIGR01297">
    <property type="entry name" value="CDF"/>
    <property type="match status" value="1"/>
</dbReference>
<evidence type="ECO:0000256" key="2">
    <source>
        <dbReference type="ARBA" id="ARBA00022448"/>
    </source>
</evidence>
<feature type="domain" description="Cation efflux protein transmembrane" evidence="7">
    <location>
        <begin position="11"/>
        <end position="204"/>
    </location>
</feature>
<feature type="transmembrane region" description="Helical" evidence="6">
    <location>
        <begin position="9"/>
        <end position="31"/>
    </location>
</feature>
<evidence type="ECO:0000256" key="1">
    <source>
        <dbReference type="ARBA" id="ARBA00004141"/>
    </source>
</evidence>
<dbReference type="Proteomes" id="UP000671862">
    <property type="component" value="Chromosome"/>
</dbReference>
<gene>
    <name evidence="9" type="ORF">JYK00_09125</name>
</gene>
<dbReference type="EMBL" id="CP071446">
    <property type="protein sequence ID" value="QTA37868.1"/>
    <property type="molecule type" value="Genomic_DNA"/>
</dbReference>
<sequence>MNQNIIKRVAFVALLTNTILAGFKVFVGILFNSMAVLADGIDTSTDILTSTVVLISTKISAKPPDETHPYGHQKSENIGAKIVSFVIFYAGVSLLIESIKRLVTGNYFVITSFIPLLITIVSLIGKTFLFIIEYKTGKKYNSASMLAEALNMRNDILLSTLVFLGVFFNKLGIPWMDPVVGVIMSGIIIKVAFEIFTENVYDLMDGLKPEDMWIYNTIFNSCKECDGVYNPHKVRVRKIGNLYDIDMDIEVSPHLTVSKAHDLTLCLKKKILSKTDRIFDVVIHVEPIGNLEKEPFGLGEKNEKINDDFSNNSINNNPGN</sequence>
<dbReference type="InterPro" id="IPR050291">
    <property type="entry name" value="CDF_Transporter"/>
</dbReference>
<evidence type="ECO:0000256" key="4">
    <source>
        <dbReference type="ARBA" id="ARBA00022989"/>
    </source>
</evidence>
<evidence type="ECO:0000259" key="7">
    <source>
        <dbReference type="Pfam" id="PF01545"/>
    </source>
</evidence>
<keyword evidence="5 6" id="KW-0472">Membrane</keyword>
<keyword evidence="3 6" id="KW-0812">Transmembrane</keyword>
<dbReference type="Gene3D" id="3.30.70.1350">
    <property type="entry name" value="Cation efflux protein, cytoplasmic domain"/>
    <property type="match status" value="1"/>
</dbReference>
<keyword evidence="2" id="KW-0813">Transport</keyword>
<dbReference type="PANTHER" id="PTHR43840:SF50">
    <property type="entry name" value="MANGANESE EFFLUX SYSTEM PROTEIN MNES"/>
    <property type="match status" value="1"/>
</dbReference>
<feature type="transmembrane region" description="Helical" evidence="6">
    <location>
        <begin position="108"/>
        <end position="132"/>
    </location>
</feature>